<accession>A0A0J6F449</accession>
<dbReference type="VEuPathDB" id="FungiDB:CPAG_00093"/>
<gene>
    <name evidence="2" type="ORF">CPAG_00093</name>
</gene>
<name>A0A0J6F449_COCPO</name>
<reference evidence="2 3" key="1">
    <citation type="submission" date="2007-06" db="EMBL/GenBank/DDBJ databases">
        <title>The Genome Sequence of Coccidioides posadasii RMSCC_3488.</title>
        <authorList>
            <consortium name="Coccidioides Genome Resources Consortium"/>
            <consortium name="The Broad Institute Genome Sequencing Platform"/>
            <person name="Henn M.R."/>
            <person name="Sykes S."/>
            <person name="Young S."/>
            <person name="Jaffe D."/>
            <person name="Berlin A."/>
            <person name="Alvarez P."/>
            <person name="Butler J."/>
            <person name="Gnerre S."/>
            <person name="Grabherr M."/>
            <person name="Mauceli E."/>
            <person name="Brockman W."/>
            <person name="Kodira C."/>
            <person name="Alvarado L."/>
            <person name="Zeng Q."/>
            <person name="Crawford M."/>
            <person name="Antoine C."/>
            <person name="Devon K."/>
            <person name="Galgiani J."/>
            <person name="Orsborn K."/>
            <person name="Lewis M.L."/>
            <person name="Nusbaum C."/>
            <person name="Galagan J."/>
            <person name="Birren B."/>
        </authorList>
    </citation>
    <scope>NUCLEOTIDE SEQUENCE [LARGE SCALE GENOMIC DNA]</scope>
    <source>
        <strain evidence="2 3">RMSCC 3488</strain>
    </source>
</reference>
<feature type="region of interest" description="Disordered" evidence="1">
    <location>
        <begin position="74"/>
        <end position="101"/>
    </location>
</feature>
<dbReference type="Proteomes" id="UP000054567">
    <property type="component" value="Unassembled WGS sequence"/>
</dbReference>
<evidence type="ECO:0000313" key="3">
    <source>
        <dbReference type="Proteomes" id="UP000054567"/>
    </source>
</evidence>
<feature type="compositionally biased region" description="Basic and acidic residues" evidence="1">
    <location>
        <begin position="74"/>
        <end position="85"/>
    </location>
</feature>
<evidence type="ECO:0000313" key="2">
    <source>
        <dbReference type="EMBL" id="KMM63739.1"/>
    </source>
</evidence>
<evidence type="ECO:0000256" key="1">
    <source>
        <dbReference type="SAM" id="MobiDB-lite"/>
    </source>
</evidence>
<dbReference type="EMBL" id="DS268109">
    <property type="protein sequence ID" value="KMM63739.1"/>
    <property type="molecule type" value="Genomic_DNA"/>
</dbReference>
<organism evidence="2 3">
    <name type="scientific">Coccidioides posadasii RMSCC 3488</name>
    <dbReference type="NCBI Taxonomy" id="454284"/>
    <lineage>
        <taxon>Eukaryota</taxon>
        <taxon>Fungi</taxon>
        <taxon>Dikarya</taxon>
        <taxon>Ascomycota</taxon>
        <taxon>Pezizomycotina</taxon>
        <taxon>Eurotiomycetes</taxon>
        <taxon>Eurotiomycetidae</taxon>
        <taxon>Onygenales</taxon>
        <taxon>Onygenaceae</taxon>
        <taxon>Coccidioides</taxon>
    </lineage>
</organism>
<protein>
    <submittedName>
        <fullName evidence="2">Uncharacterized protein</fullName>
    </submittedName>
</protein>
<proteinExistence type="predicted"/>
<sequence>MSCGAGVAKRQALFCSGIQIFPIALDASSAGEFSRRIWEWGESVRCSSENSICPELKVGTLISFEETDHIWRESEHVQGMADERSTGSSFDWSDQGPGAET</sequence>
<reference evidence="3" key="2">
    <citation type="journal article" date="2009" name="Genome Res.">
        <title>Comparative genomic analyses of the human fungal pathogens Coccidioides and their relatives.</title>
        <authorList>
            <person name="Sharpton T.J."/>
            <person name="Stajich J.E."/>
            <person name="Rounsley S.D."/>
            <person name="Gardner M.J."/>
            <person name="Wortman J.R."/>
            <person name="Jordar V.S."/>
            <person name="Maiti R."/>
            <person name="Kodira C.D."/>
            <person name="Neafsey D.E."/>
            <person name="Zeng Q."/>
            <person name="Hung C.-Y."/>
            <person name="McMahan C."/>
            <person name="Muszewska A."/>
            <person name="Grynberg M."/>
            <person name="Mandel M.A."/>
            <person name="Kellner E.M."/>
            <person name="Barker B.M."/>
            <person name="Galgiani J.N."/>
            <person name="Orbach M.J."/>
            <person name="Kirkland T.N."/>
            <person name="Cole G.T."/>
            <person name="Henn M.R."/>
            <person name="Birren B.W."/>
            <person name="Taylor J.W."/>
        </authorList>
    </citation>
    <scope>NUCLEOTIDE SEQUENCE [LARGE SCALE GENOMIC DNA]</scope>
    <source>
        <strain evidence="3">RMSCC 3488</strain>
    </source>
</reference>
<dbReference type="AlphaFoldDB" id="A0A0J6F449"/>
<reference evidence="3" key="3">
    <citation type="journal article" date="2010" name="Genome Res.">
        <title>Population genomic sequencing of Coccidioides fungi reveals recent hybridization and transposon control.</title>
        <authorList>
            <person name="Neafsey D.E."/>
            <person name="Barker B.M."/>
            <person name="Sharpton T.J."/>
            <person name="Stajich J.E."/>
            <person name="Park D.J."/>
            <person name="Whiston E."/>
            <person name="Hung C.-Y."/>
            <person name="McMahan C."/>
            <person name="White J."/>
            <person name="Sykes S."/>
            <person name="Heiman D."/>
            <person name="Young S."/>
            <person name="Zeng Q."/>
            <person name="Abouelleil A."/>
            <person name="Aftuck L."/>
            <person name="Bessette D."/>
            <person name="Brown A."/>
            <person name="FitzGerald M."/>
            <person name="Lui A."/>
            <person name="Macdonald J.P."/>
            <person name="Priest M."/>
            <person name="Orbach M.J."/>
            <person name="Galgiani J.N."/>
            <person name="Kirkland T.N."/>
            <person name="Cole G.T."/>
            <person name="Birren B.W."/>
            <person name="Henn M.R."/>
            <person name="Taylor J.W."/>
            <person name="Rounsley S.D."/>
        </authorList>
    </citation>
    <scope>NUCLEOTIDE SEQUENCE [LARGE SCALE GENOMIC DNA]</scope>
    <source>
        <strain evidence="3">RMSCC 3488</strain>
    </source>
</reference>